<keyword evidence="4" id="KW-1185">Reference proteome</keyword>
<dbReference type="Pfam" id="PF06325">
    <property type="entry name" value="PrmA"/>
    <property type="match status" value="1"/>
</dbReference>
<dbReference type="KEGG" id="rpm:RSPPHO_02769"/>
<dbReference type="GO" id="GO:0016279">
    <property type="term" value="F:protein-lysine N-methyltransferase activity"/>
    <property type="evidence" value="ECO:0007669"/>
    <property type="project" value="TreeGrafter"/>
</dbReference>
<dbReference type="PANTHER" id="PTHR43648:SF1">
    <property type="entry name" value="ELECTRON TRANSFER FLAVOPROTEIN BETA SUBUNIT LYSINE METHYLTRANSFERASE"/>
    <property type="match status" value="1"/>
</dbReference>
<dbReference type="Proteomes" id="UP000033220">
    <property type="component" value="Chromosome DSM 122"/>
</dbReference>
<dbReference type="PANTHER" id="PTHR43648">
    <property type="entry name" value="ELECTRON TRANSFER FLAVOPROTEIN BETA SUBUNIT LYSINE METHYLTRANSFERASE"/>
    <property type="match status" value="1"/>
</dbReference>
<dbReference type="Gene3D" id="3.40.50.150">
    <property type="entry name" value="Vaccinia Virus protein VP39"/>
    <property type="match status" value="1"/>
</dbReference>
<organism evidence="3 4">
    <name type="scientific">Pararhodospirillum photometricum DSM 122</name>
    <dbReference type="NCBI Taxonomy" id="1150469"/>
    <lineage>
        <taxon>Bacteria</taxon>
        <taxon>Pseudomonadati</taxon>
        <taxon>Pseudomonadota</taxon>
        <taxon>Alphaproteobacteria</taxon>
        <taxon>Rhodospirillales</taxon>
        <taxon>Rhodospirillaceae</taxon>
        <taxon>Pararhodospirillum</taxon>
    </lineage>
</organism>
<dbReference type="STRING" id="1150469.RSPPHO_02769"/>
<dbReference type="AlphaFoldDB" id="H6SNR4"/>
<evidence type="ECO:0000256" key="1">
    <source>
        <dbReference type="ARBA" id="ARBA00022603"/>
    </source>
</evidence>
<dbReference type="InterPro" id="IPR050078">
    <property type="entry name" value="Ribosomal_L11_MeTrfase_PrmA"/>
</dbReference>
<evidence type="ECO:0000313" key="4">
    <source>
        <dbReference type="Proteomes" id="UP000033220"/>
    </source>
</evidence>
<dbReference type="EMBL" id="HE663493">
    <property type="protein sequence ID" value="CCG09395.1"/>
    <property type="molecule type" value="Genomic_DNA"/>
</dbReference>
<reference evidence="3 4" key="1">
    <citation type="submission" date="2012-02" db="EMBL/GenBank/DDBJ databases">
        <title>Shotgun genome sequence of Phaeospirillum photometricum DSM 122.</title>
        <authorList>
            <person name="Duquesne K."/>
            <person name="Sturgis J."/>
        </authorList>
    </citation>
    <scope>NUCLEOTIDE SEQUENCE [LARGE SCALE GENOMIC DNA]</scope>
    <source>
        <strain evidence="4">DSM122</strain>
    </source>
</reference>
<sequence>MPCPVQEQSLRRLDLARGFRRWAGVAVSVPLGRWRDFIKTHAAPTAPPLLPALPLWLATAVTPLWEATETFLEQEGLDPPYWAFCWPGGQALARYVLDHPECVRDLRVLDFAAGSGVCALAALHAGARSAEAADIDACARAAIGLNAELNGLTPTVLEGNVVGALDRGWDVVLAGDICYERPMTDRVLPWLRHLAGRGTRVLLGDPGRAYLPTHGLAPLGRYEVPCSLDLEDRALRSTGILALLP</sequence>
<dbReference type="eggNOG" id="COG3897">
    <property type="taxonomic scope" value="Bacteria"/>
</dbReference>
<evidence type="ECO:0000313" key="3">
    <source>
        <dbReference type="EMBL" id="CCG09395.1"/>
    </source>
</evidence>
<dbReference type="InterPro" id="IPR029063">
    <property type="entry name" value="SAM-dependent_MTases_sf"/>
</dbReference>
<dbReference type="GO" id="GO:0032259">
    <property type="term" value="P:methylation"/>
    <property type="evidence" value="ECO:0007669"/>
    <property type="project" value="UniProtKB-KW"/>
</dbReference>
<keyword evidence="1" id="KW-0489">Methyltransferase</keyword>
<dbReference type="PATRIC" id="fig|1150469.3.peg.3138"/>
<proteinExistence type="predicted"/>
<keyword evidence="2" id="KW-0808">Transferase</keyword>
<protein>
    <recommendedName>
        <fullName evidence="5">Methyltransferase</fullName>
    </recommendedName>
</protein>
<dbReference type="HOGENOM" id="CLU_074455_1_0_5"/>
<evidence type="ECO:0008006" key="5">
    <source>
        <dbReference type="Google" id="ProtNLM"/>
    </source>
</evidence>
<gene>
    <name evidence="3" type="ORF">RSPPHO_02769</name>
</gene>
<dbReference type="SUPFAM" id="SSF53335">
    <property type="entry name" value="S-adenosyl-L-methionine-dependent methyltransferases"/>
    <property type="match status" value="1"/>
</dbReference>
<name>H6SNR4_PARPM</name>
<accession>H6SNR4</accession>
<evidence type="ECO:0000256" key="2">
    <source>
        <dbReference type="ARBA" id="ARBA00022679"/>
    </source>
</evidence>